<dbReference type="PANTHER" id="PTHR34610:SF3">
    <property type="entry name" value="SSL7007 PROTEIN"/>
    <property type="match status" value="1"/>
</dbReference>
<dbReference type="AlphaFoldDB" id="A0A7T7XQ25"/>
<dbReference type="InterPro" id="IPR002850">
    <property type="entry name" value="PIN_toxin-like"/>
</dbReference>
<dbReference type="Proteomes" id="UP000595917">
    <property type="component" value="Chromosome"/>
</dbReference>
<evidence type="ECO:0000313" key="3">
    <source>
        <dbReference type="Proteomes" id="UP000595917"/>
    </source>
</evidence>
<dbReference type="SUPFAM" id="SSF88723">
    <property type="entry name" value="PIN domain-like"/>
    <property type="match status" value="1"/>
</dbReference>
<dbReference type="NCBIfam" id="TIGR00305">
    <property type="entry name" value="putative toxin-antitoxin system toxin component, PIN family"/>
    <property type="match status" value="1"/>
</dbReference>
<gene>
    <name evidence="2" type="ORF">JFL75_05590</name>
</gene>
<dbReference type="RefSeq" id="WP_215627696.1">
    <property type="nucleotide sequence ID" value="NZ_CP067089.2"/>
</dbReference>
<dbReference type="Gene3D" id="3.40.50.1010">
    <property type="entry name" value="5'-nuclease"/>
    <property type="match status" value="1"/>
</dbReference>
<dbReference type="InterPro" id="IPR002716">
    <property type="entry name" value="PIN_dom"/>
</dbReference>
<proteinExistence type="predicted"/>
<protein>
    <submittedName>
        <fullName evidence="2">Putative toxin-antitoxin system toxin component, PIN family</fullName>
    </submittedName>
</protein>
<evidence type="ECO:0000313" key="2">
    <source>
        <dbReference type="EMBL" id="QQO10392.1"/>
    </source>
</evidence>
<dbReference type="EMBL" id="CP067089">
    <property type="protein sequence ID" value="QQO10392.1"/>
    <property type="molecule type" value="Genomic_DNA"/>
</dbReference>
<reference evidence="2" key="1">
    <citation type="submission" date="2021-01" db="EMBL/GenBank/DDBJ databases">
        <title>Description of Breznakiella homolactica.</title>
        <authorList>
            <person name="Song Y."/>
            <person name="Brune A."/>
        </authorList>
    </citation>
    <scope>NUCLEOTIDE SEQUENCE</scope>
    <source>
        <strain evidence="2">RmG30</strain>
    </source>
</reference>
<name>A0A7T7XQ25_9SPIR</name>
<feature type="domain" description="PIN" evidence="1">
    <location>
        <begin position="1"/>
        <end position="113"/>
    </location>
</feature>
<sequence length="133" mass="15414">MRIFVDTNIIISAGLFPESIVAKVFQHIITNHKIILCKQTIEEVKSVCKRKFPGRIKIVNAFLNSLEYELIDFHNFDKTKYPEIRDDCDIPILASAIESNADILISGDKDFEEVKIKKPKIINLKKYIEEYMP</sequence>
<evidence type="ECO:0000259" key="1">
    <source>
        <dbReference type="SMART" id="SM00670"/>
    </source>
</evidence>
<accession>A0A7T7XQ25</accession>
<keyword evidence="3" id="KW-1185">Reference proteome</keyword>
<dbReference type="KEGG" id="bhc:JFL75_05590"/>
<dbReference type="PANTHER" id="PTHR34610">
    <property type="entry name" value="SSL7007 PROTEIN"/>
    <property type="match status" value="1"/>
</dbReference>
<dbReference type="Pfam" id="PF13470">
    <property type="entry name" value="PIN_3"/>
    <property type="match status" value="1"/>
</dbReference>
<organism evidence="2 3">
    <name type="scientific">Breznakiella homolactica</name>
    <dbReference type="NCBI Taxonomy" id="2798577"/>
    <lineage>
        <taxon>Bacteria</taxon>
        <taxon>Pseudomonadati</taxon>
        <taxon>Spirochaetota</taxon>
        <taxon>Spirochaetia</taxon>
        <taxon>Spirochaetales</taxon>
        <taxon>Breznakiellaceae</taxon>
        <taxon>Breznakiella</taxon>
    </lineage>
</organism>
<dbReference type="InterPro" id="IPR029060">
    <property type="entry name" value="PIN-like_dom_sf"/>
</dbReference>
<dbReference type="SMART" id="SM00670">
    <property type="entry name" value="PINc"/>
    <property type="match status" value="1"/>
</dbReference>